<organism evidence="4 5">
    <name type="scientific">Sunxiuqinia elliptica</name>
    <dbReference type="NCBI Taxonomy" id="655355"/>
    <lineage>
        <taxon>Bacteria</taxon>
        <taxon>Pseudomonadati</taxon>
        <taxon>Bacteroidota</taxon>
        <taxon>Bacteroidia</taxon>
        <taxon>Marinilabiliales</taxon>
        <taxon>Prolixibacteraceae</taxon>
        <taxon>Sunxiuqinia</taxon>
    </lineage>
</organism>
<dbReference type="PROSITE" id="PS00149">
    <property type="entry name" value="SULFATASE_2"/>
    <property type="match status" value="1"/>
</dbReference>
<comment type="similarity">
    <text evidence="1">Belongs to the sulfatase family.</text>
</comment>
<dbReference type="PROSITE" id="PS00523">
    <property type="entry name" value="SULFATASE_1"/>
    <property type="match status" value="1"/>
</dbReference>
<dbReference type="EMBL" id="FONW01000010">
    <property type="protein sequence ID" value="SFF59136.1"/>
    <property type="molecule type" value="Genomic_DNA"/>
</dbReference>
<dbReference type="Gene3D" id="3.40.720.10">
    <property type="entry name" value="Alkaline Phosphatase, subunit A"/>
    <property type="match status" value="1"/>
</dbReference>
<protein>
    <submittedName>
        <fullName evidence="4">Arylsulfatase A</fullName>
    </submittedName>
</protein>
<evidence type="ECO:0000256" key="1">
    <source>
        <dbReference type="ARBA" id="ARBA00008779"/>
    </source>
</evidence>
<keyword evidence="5" id="KW-1185">Reference proteome</keyword>
<dbReference type="Pfam" id="PF01663">
    <property type="entry name" value="Phosphodiest"/>
    <property type="match status" value="1"/>
</dbReference>
<dbReference type="STRING" id="655355.SAMN05216283_11042"/>
<dbReference type="CDD" id="cd16031">
    <property type="entry name" value="G6S_like"/>
    <property type="match status" value="1"/>
</dbReference>
<gene>
    <name evidence="4" type="ORF">SAMN05216283_11042</name>
</gene>
<dbReference type="PANTHER" id="PTHR43108:SF6">
    <property type="entry name" value="N-SULPHOGLUCOSAMINE SULPHOHYDROLASE"/>
    <property type="match status" value="1"/>
</dbReference>
<evidence type="ECO:0000259" key="3">
    <source>
        <dbReference type="Pfam" id="PF16347"/>
    </source>
</evidence>
<proteinExistence type="inferred from homology"/>
<dbReference type="InterPro" id="IPR032506">
    <property type="entry name" value="SGSH_C"/>
</dbReference>
<name>A0A1I2K285_9BACT</name>
<dbReference type="Proteomes" id="UP000198964">
    <property type="component" value="Unassembled WGS sequence"/>
</dbReference>
<dbReference type="AlphaFoldDB" id="A0A1I2K285"/>
<evidence type="ECO:0000256" key="2">
    <source>
        <dbReference type="ARBA" id="ARBA00022801"/>
    </source>
</evidence>
<keyword evidence="2" id="KW-0378">Hydrolase</keyword>
<dbReference type="InterPro" id="IPR017850">
    <property type="entry name" value="Alkaline_phosphatase_core_sf"/>
</dbReference>
<sequence>MIVFFSFVERQIGTNNLHTMNQNLLLLFGMAALGGGCTSSAPKEAKPEKPNIIFIMTDDHSYQTLSAYDNRFIQTPGLDRLANEGVTFTNSFVANSICAPSRAVMLTGKHSHANGQRDNSDTFDGNQQTFPKLLQQAGYQTALIGKWHLRSNPTGFDHWNILPGQGSYYNPDFIDANGRQHYEGYVTDIITDFSTDWLDKRDKEKPFCLLVHHKAVHRVWMPSVENLTAFKDQQFPIPETFYDDYEGRTAAAEQEMSIIEDMDLVYDLKMLDKEGEIKTKYRKAYENGEYARMTDEQRKAWDAVYDPIIADFKAADLKGKELAEWKYNRYMQDYLASVKSLDDNVGRLLKYLDDNGLAENTLVVYTSDQGFYMGEHGWFDKRFMYEESFRTPLLMRFPKGYDAHGEIDQLVQNIDYAPTFLDLAGVPVPADIQGKSILPLVEDGKSAEWRDALYYHYYEYPGEHAVKRHYGVRTDRYKLIHFYNDIDEWELYDLKNDPAEMNNLYGQAEYKELAAGLKAKLKELQQQYQDPILN</sequence>
<dbReference type="Pfam" id="PF16347">
    <property type="entry name" value="SGSH_C"/>
    <property type="match status" value="1"/>
</dbReference>
<dbReference type="GO" id="GO:0016787">
    <property type="term" value="F:hydrolase activity"/>
    <property type="evidence" value="ECO:0007669"/>
    <property type="project" value="UniProtKB-KW"/>
</dbReference>
<dbReference type="InterPro" id="IPR002591">
    <property type="entry name" value="Phosphodiest/P_Trfase"/>
</dbReference>
<evidence type="ECO:0000313" key="4">
    <source>
        <dbReference type="EMBL" id="SFF59136.1"/>
    </source>
</evidence>
<dbReference type="InterPro" id="IPR024607">
    <property type="entry name" value="Sulfatase_CS"/>
</dbReference>
<accession>A0A1I2K285</accession>
<evidence type="ECO:0000313" key="5">
    <source>
        <dbReference type="Proteomes" id="UP000198964"/>
    </source>
</evidence>
<dbReference type="PANTHER" id="PTHR43108">
    <property type="entry name" value="N-ACETYLGLUCOSAMINE-6-SULFATASE FAMILY MEMBER"/>
    <property type="match status" value="1"/>
</dbReference>
<dbReference type="SUPFAM" id="SSF53649">
    <property type="entry name" value="Alkaline phosphatase-like"/>
    <property type="match status" value="1"/>
</dbReference>
<reference evidence="4 5" key="1">
    <citation type="submission" date="2016-10" db="EMBL/GenBank/DDBJ databases">
        <authorList>
            <person name="de Groot N.N."/>
        </authorList>
    </citation>
    <scope>NUCLEOTIDE SEQUENCE [LARGE SCALE GENOMIC DNA]</scope>
    <source>
        <strain evidence="4 5">CGMCC 1.9156</strain>
    </source>
</reference>
<feature type="domain" description="N-sulphoglucosamine sulphohydrolase C-terminal" evidence="3">
    <location>
        <begin position="374"/>
        <end position="527"/>
    </location>
</feature>